<dbReference type="Proteomes" id="UP000675781">
    <property type="component" value="Unassembled WGS sequence"/>
</dbReference>
<dbReference type="AlphaFoldDB" id="A0A941EVG8"/>
<feature type="region of interest" description="Disordered" evidence="2">
    <location>
        <begin position="318"/>
        <end position="339"/>
    </location>
</feature>
<dbReference type="InterPro" id="IPR023210">
    <property type="entry name" value="NADP_OxRdtase_dom"/>
</dbReference>
<sequence>MTAMISTRTLGTGPAAVASGALGLGLMGMSGMYGPAEESESIETIRAAVESGVNLLDTGDFYGMGHNEMLLGRALKQLGLDRDAVRISVKFGAQRGPDGSWLGYDARPAAVKTALAYTLTRLGVDHIDVYRPARLDPRVPIEETVGAIGELVQAGYVRQVGLSEVGAETIRRAHAAHPITDLQIEYSLISRGLEEAILPTTRELGIGITAYGVLSRGLISGHWTPERSTHAADFRTHAPRFQGENLTRNLELVEALRTVAEARGASVAQIAIAWVLAQGTDIVPLIGARRPDRLAEALGALEVELTAEDLAQIEKAVPKGAASGERYATAQMSSLDSER</sequence>
<dbReference type="PANTHER" id="PTHR43625">
    <property type="entry name" value="AFLATOXIN B1 ALDEHYDE REDUCTASE"/>
    <property type="match status" value="1"/>
</dbReference>
<organism evidence="4 5">
    <name type="scientific">Actinospica durhamensis</name>
    <dbReference type="NCBI Taxonomy" id="1508375"/>
    <lineage>
        <taxon>Bacteria</taxon>
        <taxon>Bacillati</taxon>
        <taxon>Actinomycetota</taxon>
        <taxon>Actinomycetes</taxon>
        <taxon>Catenulisporales</taxon>
        <taxon>Actinospicaceae</taxon>
        <taxon>Actinospica</taxon>
    </lineage>
</organism>
<accession>A0A941EVG8</accession>
<protein>
    <submittedName>
        <fullName evidence="4">Aldo/keto reductase</fullName>
    </submittedName>
</protein>
<comment type="caution">
    <text evidence="4">The sequence shown here is derived from an EMBL/GenBank/DDBJ whole genome shotgun (WGS) entry which is preliminary data.</text>
</comment>
<keyword evidence="1" id="KW-0560">Oxidoreductase</keyword>
<name>A0A941EVG8_9ACTN</name>
<dbReference type="SUPFAM" id="SSF51430">
    <property type="entry name" value="NAD(P)-linked oxidoreductase"/>
    <property type="match status" value="1"/>
</dbReference>
<proteinExistence type="predicted"/>
<feature type="compositionally biased region" description="Polar residues" evidence="2">
    <location>
        <begin position="330"/>
        <end position="339"/>
    </location>
</feature>
<dbReference type="GO" id="GO:0016491">
    <property type="term" value="F:oxidoreductase activity"/>
    <property type="evidence" value="ECO:0007669"/>
    <property type="project" value="UniProtKB-KW"/>
</dbReference>
<dbReference type="InterPro" id="IPR050791">
    <property type="entry name" value="Aldo-Keto_reductase"/>
</dbReference>
<dbReference type="GO" id="GO:0005737">
    <property type="term" value="C:cytoplasm"/>
    <property type="evidence" value="ECO:0007669"/>
    <property type="project" value="TreeGrafter"/>
</dbReference>
<dbReference type="Pfam" id="PF00248">
    <property type="entry name" value="Aldo_ket_red"/>
    <property type="match status" value="1"/>
</dbReference>
<keyword evidence="5" id="KW-1185">Reference proteome</keyword>
<gene>
    <name evidence="4" type="ORF">KDL01_27870</name>
</gene>
<evidence type="ECO:0000256" key="2">
    <source>
        <dbReference type="SAM" id="MobiDB-lite"/>
    </source>
</evidence>
<reference evidence="4" key="1">
    <citation type="submission" date="2021-04" db="EMBL/GenBank/DDBJ databases">
        <title>Genome based classification of Actinospica acidithermotolerans sp. nov., an actinobacterium isolated from an Indonesian hot spring.</title>
        <authorList>
            <person name="Kusuma A.B."/>
            <person name="Putra K.E."/>
            <person name="Nafisah S."/>
            <person name="Loh J."/>
            <person name="Nouioui I."/>
            <person name="Goodfellow M."/>
        </authorList>
    </citation>
    <scope>NUCLEOTIDE SEQUENCE</scope>
    <source>
        <strain evidence="4">CSCA 57</strain>
    </source>
</reference>
<evidence type="ECO:0000313" key="4">
    <source>
        <dbReference type="EMBL" id="MBR7837127.1"/>
    </source>
</evidence>
<dbReference type="InterPro" id="IPR036812">
    <property type="entry name" value="NAD(P)_OxRdtase_dom_sf"/>
</dbReference>
<feature type="domain" description="NADP-dependent oxidoreductase" evidence="3">
    <location>
        <begin position="22"/>
        <end position="316"/>
    </location>
</feature>
<evidence type="ECO:0000256" key="1">
    <source>
        <dbReference type="ARBA" id="ARBA00023002"/>
    </source>
</evidence>
<dbReference type="PANTHER" id="PTHR43625:SF40">
    <property type="entry name" value="ALDO-KETO REDUCTASE YAKC [NADP(+)]"/>
    <property type="match status" value="1"/>
</dbReference>
<evidence type="ECO:0000259" key="3">
    <source>
        <dbReference type="Pfam" id="PF00248"/>
    </source>
</evidence>
<dbReference type="EMBL" id="JAGSOG010000182">
    <property type="protein sequence ID" value="MBR7837127.1"/>
    <property type="molecule type" value="Genomic_DNA"/>
</dbReference>
<evidence type="ECO:0000313" key="5">
    <source>
        <dbReference type="Proteomes" id="UP000675781"/>
    </source>
</evidence>
<dbReference type="Gene3D" id="3.20.20.100">
    <property type="entry name" value="NADP-dependent oxidoreductase domain"/>
    <property type="match status" value="1"/>
</dbReference>